<dbReference type="STRING" id="1093900.A0A507ALQ3"/>
<dbReference type="Pfam" id="PF00069">
    <property type="entry name" value="Pkinase"/>
    <property type="match status" value="1"/>
</dbReference>
<proteinExistence type="predicted"/>
<dbReference type="Gene3D" id="3.30.200.20">
    <property type="entry name" value="Phosphorylase Kinase, domain 1"/>
    <property type="match status" value="1"/>
</dbReference>
<name>A0A507ALQ3_9PEZI</name>
<comment type="caution">
    <text evidence="2">The sequence shown here is derived from an EMBL/GenBank/DDBJ whole genome shotgun (WGS) entry which is preliminary data.</text>
</comment>
<dbReference type="AlphaFoldDB" id="A0A507ALQ3"/>
<evidence type="ECO:0000259" key="1">
    <source>
        <dbReference type="PROSITE" id="PS50011"/>
    </source>
</evidence>
<keyword evidence="3" id="KW-1185">Reference proteome</keyword>
<dbReference type="Proteomes" id="UP000319257">
    <property type="component" value="Unassembled WGS sequence"/>
</dbReference>
<dbReference type="EMBL" id="SKBQ01000095">
    <property type="protein sequence ID" value="TPX07084.1"/>
    <property type="molecule type" value="Genomic_DNA"/>
</dbReference>
<dbReference type="GeneID" id="41978426"/>
<dbReference type="InterPro" id="IPR000719">
    <property type="entry name" value="Prot_kinase_dom"/>
</dbReference>
<dbReference type="InterPro" id="IPR011009">
    <property type="entry name" value="Kinase-like_dom_sf"/>
</dbReference>
<dbReference type="GO" id="GO:0004672">
    <property type="term" value="F:protein kinase activity"/>
    <property type="evidence" value="ECO:0007669"/>
    <property type="project" value="InterPro"/>
</dbReference>
<evidence type="ECO:0000313" key="2">
    <source>
        <dbReference type="EMBL" id="TPX07084.1"/>
    </source>
</evidence>
<sequence length="360" mass="41099">MHESTTEATTLDMAKAPHYDVALWQVHETEDDCDIIIRTNNGRAFYCNISPSRFHRSPRVTEQYFNCLDLLRSGEEEKDDFYMEDACDWLSKPFQPLIAQLAPRTATSRRPTLSQYLFPPHFVCTLEATDEKLHPLRLNTQEHGWSKPMIIFNDDYLRDLDQWTRSYHPNDIELCYNRAQDVLIRRPTKVMIINGSGDEGYNNSPTTYFFFKRFELSFGATHAKAELMTCKKVAMAHIPPPPEAWICRLHGVVRDGTNLFGMLFTWIDAKGVLSGARAAQSSAQLRRHWAASITASLEKLHQAGIVWGDAKAENILIDRDDNAWIIDFGGSYTVGWVDKDKAGTVEGDRQGLAKIMDILH</sequence>
<gene>
    <name evidence="2" type="ORF">E0L32_010979</name>
</gene>
<accession>A0A507ALQ3</accession>
<dbReference type="SUPFAM" id="SSF56112">
    <property type="entry name" value="Protein kinase-like (PK-like)"/>
    <property type="match status" value="1"/>
</dbReference>
<dbReference type="GO" id="GO:0005524">
    <property type="term" value="F:ATP binding"/>
    <property type="evidence" value="ECO:0007669"/>
    <property type="project" value="InterPro"/>
</dbReference>
<organism evidence="2 3">
    <name type="scientific">Thyridium curvatum</name>
    <dbReference type="NCBI Taxonomy" id="1093900"/>
    <lineage>
        <taxon>Eukaryota</taxon>
        <taxon>Fungi</taxon>
        <taxon>Dikarya</taxon>
        <taxon>Ascomycota</taxon>
        <taxon>Pezizomycotina</taxon>
        <taxon>Sordariomycetes</taxon>
        <taxon>Sordariomycetidae</taxon>
        <taxon>Thyridiales</taxon>
        <taxon>Thyridiaceae</taxon>
        <taxon>Thyridium</taxon>
    </lineage>
</organism>
<protein>
    <recommendedName>
        <fullName evidence="1">Protein kinase domain-containing protein</fullName>
    </recommendedName>
</protein>
<reference evidence="2 3" key="1">
    <citation type="submission" date="2019-06" db="EMBL/GenBank/DDBJ databases">
        <title>Draft genome sequence of the filamentous fungus Phialemoniopsis curvata isolated from diesel fuel.</title>
        <authorList>
            <person name="Varaljay V.A."/>
            <person name="Lyon W.J."/>
            <person name="Crouch A.L."/>
            <person name="Drake C.E."/>
            <person name="Hollomon J.M."/>
            <person name="Nadeau L.J."/>
            <person name="Nunn H.S."/>
            <person name="Stevenson B.S."/>
            <person name="Bojanowski C.L."/>
            <person name="Crookes-Goodson W.J."/>
        </authorList>
    </citation>
    <scope>NUCLEOTIDE SEQUENCE [LARGE SCALE GENOMIC DNA]</scope>
    <source>
        <strain evidence="2 3">D216</strain>
    </source>
</reference>
<dbReference type="RefSeq" id="XP_030988795.1">
    <property type="nucleotide sequence ID" value="XM_031133658.1"/>
</dbReference>
<dbReference type="Gene3D" id="1.10.510.10">
    <property type="entry name" value="Transferase(Phosphotransferase) domain 1"/>
    <property type="match status" value="1"/>
</dbReference>
<dbReference type="PROSITE" id="PS50011">
    <property type="entry name" value="PROTEIN_KINASE_DOM"/>
    <property type="match status" value="1"/>
</dbReference>
<dbReference type="OrthoDB" id="4062651at2759"/>
<feature type="domain" description="Protein kinase" evidence="1">
    <location>
        <begin position="186"/>
        <end position="360"/>
    </location>
</feature>
<evidence type="ECO:0000313" key="3">
    <source>
        <dbReference type="Proteomes" id="UP000319257"/>
    </source>
</evidence>
<dbReference type="InParanoid" id="A0A507ALQ3"/>